<dbReference type="PROSITE" id="PS50042">
    <property type="entry name" value="CNMP_BINDING_3"/>
    <property type="match status" value="1"/>
</dbReference>
<feature type="domain" description="Cyclic nucleotide-binding" evidence="1">
    <location>
        <begin position="68"/>
        <end position="97"/>
    </location>
</feature>
<dbReference type="InterPro" id="IPR000595">
    <property type="entry name" value="cNMP-bd_dom"/>
</dbReference>
<dbReference type="EnsemblMetazoa" id="ACUA013975-RA">
    <property type="protein sequence ID" value="ACUA013975-PA"/>
    <property type="gene ID" value="ACUA013975"/>
</dbReference>
<dbReference type="AlphaFoldDB" id="A0A182MB54"/>
<dbReference type="Gene3D" id="2.60.120.10">
    <property type="entry name" value="Jelly Rolls"/>
    <property type="match status" value="1"/>
</dbReference>
<protein>
    <recommendedName>
        <fullName evidence="1">Cyclic nucleotide-binding domain-containing protein</fullName>
    </recommendedName>
</protein>
<keyword evidence="3" id="KW-1185">Reference proteome</keyword>
<accession>A0A182MB54</accession>
<sequence length="168" mass="18655">MLQVDWRPRQALSFSQIIGPRTSGSKETRPCDRNLRDCELISCRLRRVEPLCRLPGSALQQLAMCGFYEDLEKGVTLFRAGEQGRYWYAVLGGQLEVRYHAADTKDGKKTTAVVGCRLTMRVSTVGASKINPTQKPGQASDAIGPMECAHMDQKQLKGILRTTPPTES</sequence>
<dbReference type="EMBL" id="AXCM01001637">
    <property type="status" value="NOT_ANNOTATED_CDS"/>
    <property type="molecule type" value="Genomic_DNA"/>
</dbReference>
<dbReference type="STRING" id="139723.A0A182MB54"/>
<dbReference type="InterPro" id="IPR014710">
    <property type="entry name" value="RmlC-like_jellyroll"/>
</dbReference>
<organism evidence="2 3">
    <name type="scientific">Anopheles culicifacies</name>
    <dbReference type="NCBI Taxonomy" id="139723"/>
    <lineage>
        <taxon>Eukaryota</taxon>
        <taxon>Metazoa</taxon>
        <taxon>Ecdysozoa</taxon>
        <taxon>Arthropoda</taxon>
        <taxon>Hexapoda</taxon>
        <taxon>Insecta</taxon>
        <taxon>Pterygota</taxon>
        <taxon>Neoptera</taxon>
        <taxon>Endopterygota</taxon>
        <taxon>Diptera</taxon>
        <taxon>Nematocera</taxon>
        <taxon>Culicoidea</taxon>
        <taxon>Culicidae</taxon>
        <taxon>Anophelinae</taxon>
        <taxon>Anopheles</taxon>
        <taxon>culicifacies species complex</taxon>
    </lineage>
</organism>
<reference evidence="3" key="1">
    <citation type="submission" date="2013-09" db="EMBL/GenBank/DDBJ databases">
        <title>The Genome Sequence of Anopheles culicifacies species A.</title>
        <authorList>
            <consortium name="The Broad Institute Genomics Platform"/>
            <person name="Neafsey D.E."/>
            <person name="Besansky N."/>
            <person name="Howell P."/>
            <person name="Walton C."/>
            <person name="Young S.K."/>
            <person name="Zeng Q."/>
            <person name="Gargeya S."/>
            <person name="Fitzgerald M."/>
            <person name="Haas B."/>
            <person name="Abouelleil A."/>
            <person name="Allen A.W."/>
            <person name="Alvarado L."/>
            <person name="Arachchi H.M."/>
            <person name="Berlin A.M."/>
            <person name="Chapman S.B."/>
            <person name="Gainer-Dewar J."/>
            <person name="Goldberg J."/>
            <person name="Griggs A."/>
            <person name="Gujja S."/>
            <person name="Hansen M."/>
            <person name="Howarth C."/>
            <person name="Imamovic A."/>
            <person name="Ireland A."/>
            <person name="Larimer J."/>
            <person name="McCowan C."/>
            <person name="Murphy C."/>
            <person name="Pearson M."/>
            <person name="Poon T.W."/>
            <person name="Priest M."/>
            <person name="Roberts A."/>
            <person name="Saif S."/>
            <person name="Shea T."/>
            <person name="Sisk P."/>
            <person name="Sykes S."/>
            <person name="Wortman J."/>
            <person name="Nusbaum C."/>
            <person name="Birren B."/>
        </authorList>
    </citation>
    <scope>NUCLEOTIDE SEQUENCE [LARGE SCALE GENOMIC DNA]</scope>
    <source>
        <strain evidence="3">A-37</strain>
    </source>
</reference>
<dbReference type="Proteomes" id="UP000075883">
    <property type="component" value="Unassembled WGS sequence"/>
</dbReference>
<evidence type="ECO:0000313" key="3">
    <source>
        <dbReference type="Proteomes" id="UP000075883"/>
    </source>
</evidence>
<dbReference type="SUPFAM" id="SSF51206">
    <property type="entry name" value="cAMP-binding domain-like"/>
    <property type="match status" value="1"/>
</dbReference>
<dbReference type="InterPro" id="IPR018490">
    <property type="entry name" value="cNMP-bd_dom_sf"/>
</dbReference>
<evidence type="ECO:0000313" key="2">
    <source>
        <dbReference type="EnsemblMetazoa" id="ACUA013975-PA"/>
    </source>
</evidence>
<reference evidence="2" key="2">
    <citation type="submission" date="2020-05" db="UniProtKB">
        <authorList>
            <consortium name="EnsemblMetazoa"/>
        </authorList>
    </citation>
    <scope>IDENTIFICATION</scope>
    <source>
        <strain evidence="2">A-37</strain>
    </source>
</reference>
<proteinExistence type="predicted"/>
<name>A0A182MB54_9DIPT</name>
<evidence type="ECO:0000259" key="1">
    <source>
        <dbReference type="PROSITE" id="PS50042"/>
    </source>
</evidence>
<dbReference type="VEuPathDB" id="VectorBase:ACUA013975"/>